<evidence type="ECO:0000256" key="1">
    <source>
        <dbReference type="SAM" id="SignalP"/>
    </source>
</evidence>
<evidence type="ECO:0000313" key="2">
    <source>
        <dbReference type="EMBL" id="GAA1756683.1"/>
    </source>
</evidence>
<dbReference type="PROSITE" id="PS51318">
    <property type="entry name" value="TAT"/>
    <property type="match status" value="1"/>
</dbReference>
<comment type="caution">
    <text evidence="2">The sequence shown here is derived from an EMBL/GenBank/DDBJ whole genome shotgun (WGS) entry which is preliminary data.</text>
</comment>
<gene>
    <name evidence="2" type="ORF">GCM10009767_15040</name>
</gene>
<dbReference type="EMBL" id="BAAAOA010000015">
    <property type="protein sequence ID" value="GAA1756683.1"/>
    <property type="molecule type" value="Genomic_DNA"/>
</dbReference>
<sequence>MNTTSRRAAVAVAVLVAATAPTAAGSPAVPPAHVPWPPPSTHGRFLPYPYNVNTNDTYPACGSYIHVSPGDVFDIQYRALVNDMGETVVEYRGDLTLDVNRLASEGALVEEAYLDEISVSGTWFEIYDPDGQTITYDRPGPAIVAASGRVEAEAFAEAGLPETFLYLSGDLKETAYYDPAPIELGQEIPPPITAEITENSTAYVFDLCKMLDEAPEDPEPEP</sequence>
<feature type="signal peptide" evidence="1">
    <location>
        <begin position="1"/>
        <end position="23"/>
    </location>
</feature>
<protein>
    <submittedName>
        <fullName evidence="2">Uncharacterized protein</fullName>
    </submittedName>
</protein>
<proteinExistence type="predicted"/>
<keyword evidence="1" id="KW-0732">Signal</keyword>
<feature type="chain" id="PRO_5047043361" evidence="1">
    <location>
        <begin position="24"/>
        <end position="222"/>
    </location>
</feature>
<organism evidence="2 3">
    <name type="scientific">Kocuria aegyptia</name>
    <dbReference type="NCBI Taxonomy" id="330943"/>
    <lineage>
        <taxon>Bacteria</taxon>
        <taxon>Bacillati</taxon>
        <taxon>Actinomycetota</taxon>
        <taxon>Actinomycetes</taxon>
        <taxon>Micrococcales</taxon>
        <taxon>Micrococcaceae</taxon>
        <taxon>Kocuria</taxon>
    </lineage>
</organism>
<dbReference type="Proteomes" id="UP001501204">
    <property type="component" value="Unassembled WGS sequence"/>
</dbReference>
<accession>A0ABN2KIB6</accession>
<dbReference type="InterPro" id="IPR006311">
    <property type="entry name" value="TAT_signal"/>
</dbReference>
<reference evidence="2 3" key="1">
    <citation type="journal article" date="2019" name="Int. J. Syst. Evol. Microbiol.">
        <title>The Global Catalogue of Microorganisms (GCM) 10K type strain sequencing project: providing services to taxonomists for standard genome sequencing and annotation.</title>
        <authorList>
            <consortium name="The Broad Institute Genomics Platform"/>
            <consortium name="The Broad Institute Genome Sequencing Center for Infectious Disease"/>
            <person name="Wu L."/>
            <person name="Ma J."/>
        </authorList>
    </citation>
    <scope>NUCLEOTIDE SEQUENCE [LARGE SCALE GENOMIC DNA]</scope>
    <source>
        <strain evidence="2 3">JCM 14735</strain>
    </source>
</reference>
<dbReference type="RefSeq" id="WP_344121194.1">
    <property type="nucleotide sequence ID" value="NZ_BAAAOA010000015.1"/>
</dbReference>
<keyword evidence="3" id="KW-1185">Reference proteome</keyword>
<name>A0ABN2KIB6_9MICC</name>
<evidence type="ECO:0000313" key="3">
    <source>
        <dbReference type="Proteomes" id="UP001501204"/>
    </source>
</evidence>